<dbReference type="CDD" id="cd07765">
    <property type="entry name" value="KRAB_A-box"/>
    <property type="match status" value="1"/>
</dbReference>
<dbReference type="AlphaFoldDB" id="A0A671F9F3"/>
<reference evidence="3" key="5">
    <citation type="submission" date="2025-09" db="UniProtKB">
        <authorList>
            <consortium name="Ensembl"/>
        </authorList>
    </citation>
    <scope>IDENTIFICATION</scope>
</reference>
<dbReference type="Proteomes" id="UP000472240">
    <property type="component" value="Chromosome 10"/>
</dbReference>
<dbReference type="Ensembl" id="ENSRFET00010022195.1">
    <property type="protein sequence ID" value="ENSRFEP00010020368.1"/>
    <property type="gene ID" value="ENSRFEG00010013743.1"/>
</dbReference>
<evidence type="ECO:0000313" key="3">
    <source>
        <dbReference type="Ensembl" id="ENSRFEP00010020368.1"/>
    </source>
</evidence>
<feature type="domain" description="KRAB" evidence="2">
    <location>
        <begin position="11"/>
        <end position="81"/>
    </location>
</feature>
<protein>
    <recommendedName>
        <fullName evidence="2">KRAB domain-containing protein</fullName>
    </recommendedName>
</protein>
<reference evidence="4" key="3">
    <citation type="submission" date="2018-12" db="EMBL/GenBank/DDBJ databases">
        <title>G10K-VGP greater horseshoe bat female genome, primary haplotype.</title>
        <authorList>
            <person name="Teeling E."/>
            <person name="Myers G."/>
            <person name="Vernes S."/>
            <person name="Pippel M."/>
            <person name="Winkler S."/>
            <person name="Fedrigo O."/>
            <person name="Rhie A."/>
            <person name="Koren S."/>
            <person name="Phillippy A."/>
            <person name="Lewin H."/>
            <person name="Damas J."/>
            <person name="Howe K."/>
            <person name="Mountcastle J."/>
            <person name="Jarvis E.D."/>
        </authorList>
    </citation>
    <scope>NUCLEOTIDE SEQUENCE [LARGE SCALE GENOMIC DNA]</scope>
</reference>
<dbReference type="Pfam" id="PF01352">
    <property type="entry name" value="KRAB"/>
    <property type="match status" value="1"/>
</dbReference>
<dbReference type="InParanoid" id="A0A671F9F3"/>
<dbReference type="InterPro" id="IPR036051">
    <property type="entry name" value="KRAB_dom_sf"/>
</dbReference>
<accession>A0A671F9F3</accession>
<dbReference type="SUPFAM" id="SSF109640">
    <property type="entry name" value="KRAB domain (Kruppel-associated box)"/>
    <property type="match status" value="1"/>
</dbReference>
<name>A0A671F9F3_RHIFE</name>
<evidence type="ECO:0000259" key="2">
    <source>
        <dbReference type="PROSITE" id="PS50805"/>
    </source>
</evidence>
<proteinExistence type="predicted"/>
<organism evidence="3 4">
    <name type="scientific">Rhinolophus ferrumequinum</name>
    <name type="common">Greater horseshoe bat</name>
    <dbReference type="NCBI Taxonomy" id="59479"/>
    <lineage>
        <taxon>Eukaryota</taxon>
        <taxon>Metazoa</taxon>
        <taxon>Chordata</taxon>
        <taxon>Craniata</taxon>
        <taxon>Vertebrata</taxon>
        <taxon>Euteleostomi</taxon>
        <taxon>Mammalia</taxon>
        <taxon>Eutheria</taxon>
        <taxon>Laurasiatheria</taxon>
        <taxon>Chiroptera</taxon>
        <taxon>Yinpterochiroptera</taxon>
        <taxon>Rhinolophoidea</taxon>
        <taxon>Rhinolophidae</taxon>
        <taxon>Rhinolophinae</taxon>
        <taxon>Rhinolophus</taxon>
    </lineage>
</organism>
<dbReference type="GO" id="GO:0006355">
    <property type="term" value="P:regulation of DNA-templated transcription"/>
    <property type="evidence" value="ECO:0007669"/>
    <property type="project" value="InterPro"/>
</dbReference>
<sequence length="108" mass="12216">MRERNKSQGRVAFKDVSASQLPPGGCQELDSAQKILCWDVMLENDSSLVSMGCHDQTKCVSQLEQEEPWITEVELLVQSLPHSGQRAIGIDQWDRVRRAELTPYMTVV</sequence>
<dbReference type="Gene3D" id="6.10.140.140">
    <property type="match status" value="1"/>
</dbReference>
<reference evidence="3 4" key="2">
    <citation type="journal article" date="2018" name="Annu Rev Anim Biosci">
        <title>Bat Biology, Genomes, and the Bat1K Project: To Generate Chromosome-Level Genomes for All Living Bat Species.</title>
        <authorList>
            <person name="Teeling E.C."/>
            <person name="Vernes S.C."/>
            <person name="Davalos L.M."/>
            <person name="Ray D.A."/>
            <person name="Gilbert M.T.P."/>
            <person name="Myers E."/>
        </authorList>
    </citation>
    <scope>NUCLEOTIDE SEQUENCE</scope>
</reference>
<dbReference type="PROSITE" id="PS50805">
    <property type="entry name" value="KRAB"/>
    <property type="match status" value="1"/>
</dbReference>
<keyword evidence="4" id="KW-1185">Reference proteome</keyword>
<reference evidence="3" key="4">
    <citation type="submission" date="2025-08" db="UniProtKB">
        <authorList>
            <consortium name="Ensembl"/>
        </authorList>
    </citation>
    <scope>IDENTIFICATION</scope>
</reference>
<dbReference type="InterPro" id="IPR001909">
    <property type="entry name" value="KRAB"/>
</dbReference>
<dbReference type="SMART" id="SM00349">
    <property type="entry name" value="KRAB"/>
    <property type="match status" value="1"/>
</dbReference>
<evidence type="ECO:0000313" key="4">
    <source>
        <dbReference type="Proteomes" id="UP000472240"/>
    </source>
</evidence>
<evidence type="ECO:0000256" key="1">
    <source>
        <dbReference type="SAM" id="MobiDB-lite"/>
    </source>
</evidence>
<reference evidence="3 4" key="1">
    <citation type="journal article" date="2015" name="Annu Rev Anim Biosci">
        <title>The Genome 10K Project: a way forward.</title>
        <authorList>
            <person name="Koepfli K.P."/>
            <person name="Paten B."/>
            <person name="O'Brien S.J."/>
            <person name="Koepfli K.P."/>
            <person name="Paten B."/>
            <person name="Antunes A."/>
            <person name="Belov K."/>
            <person name="Bustamante C."/>
            <person name="Castoe T.A."/>
            <person name="Clawson H."/>
            <person name="Crawford A.J."/>
            <person name="Diekhans M."/>
            <person name="Distel D."/>
            <person name="Durbin R."/>
            <person name="Earl D."/>
            <person name="Fujita M.K."/>
            <person name="Gamble T."/>
            <person name="Georges A."/>
            <person name="Gemmell N."/>
            <person name="Gilbert M.T."/>
            <person name="Graves J.M."/>
            <person name="Green R.E."/>
            <person name="Hickey G."/>
            <person name="Jarvis E.D."/>
            <person name="Johnson W."/>
            <person name="Komissarov A."/>
            <person name="Korf I."/>
            <person name="Kuhn R."/>
            <person name="Larkin D.M."/>
            <person name="Lewin H."/>
            <person name="Lopez J.V."/>
            <person name="Ma J."/>
            <person name="Marques-Bonet T."/>
            <person name="Miller W."/>
            <person name="Murphy R."/>
            <person name="Pevzner P."/>
            <person name="Shapiro B."/>
            <person name="Steiner C."/>
            <person name="Tamazian G."/>
            <person name="Venkatesh B."/>
            <person name="Wang J."/>
            <person name="Wayne R."/>
            <person name="Wiley E."/>
            <person name="Yang H."/>
            <person name="Zhang G."/>
            <person name="Haussler D."/>
            <person name="Ryder O."/>
            <person name="O'Brien S.J."/>
        </authorList>
    </citation>
    <scope>NUCLEOTIDE SEQUENCE</scope>
</reference>
<feature type="region of interest" description="Disordered" evidence="1">
    <location>
        <begin position="1"/>
        <end position="20"/>
    </location>
</feature>